<dbReference type="Gene3D" id="2.150.10.10">
    <property type="entry name" value="Serralysin-like metalloprotease, C-terminal"/>
    <property type="match status" value="1"/>
</dbReference>
<dbReference type="NCBIfam" id="TIGR03661">
    <property type="entry name" value="T1SS_VCA0849"/>
    <property type="match status" value="1"/>
</dbReference>
<dbReference type="PROSITE" id="PS00330">
    <property type="entry name" value="HEMOLYSIN_CALCIUM"/>
    <property type="match status" value="1"/>
</dbReference>
<evidence type="ECO:0000313" key="10">
    <source>
        <dbReference type="EMBL" id="OZY85167.1"/>
    </source>
</evidence>
<dbReference type="Pfam" id="PF00353">
    <property type="entry name" value="HemolysinCabind"/>
    <property type="match status" value="2"/>
</dbReference>
<keyword evidence="5" id="KW-0677">Repeat</keyword>
<sequence length="591" mass="60103">MSKNQSATLTEHPSFTIATGGLHTIEIVYWDQGYYARFTAELSNNGGATYQPFSAYNSYKSANFVATEDTPYSISAATLLANDTDANGDTLSIQSVQGATHGTVALVGGNVVFTPAVNYAGPASFTYTVTDGRGGVSTATVNLVVKPVNDAPVAVNDNVTIGADKTTTIPTTTLLANDVDVDGDILEIISVQNASHGTVSLGSNGVIFTPTTGYEGNTAGFEYTVRDPSGLTSTARVNLTVGSANAPSVVVSKTLVAVAHGTGGTSVKFPITTKLVDTDGSESLSIKVSNVPTGLSFNAGVNLGGGVWQFTEADLPNLMLNIPGSYSTTNGVNLTVQVTSTEMYGGFTASTSSIVMLKASYTTVDITTTASGNYTGSSASEYIQGGAGDNIINGANGNNIINGGAGNDTITTGSGSDIIYGGSGNDIISSGSGNDRIYGGAGNDIMKGGEAGENFVDVFVWNLGDQGVAGTPAVDTIQNFSTAAAGNNGIGGDVLDLRDLLQGESVGASNSAGNLADYLHFEVSGGNTVIHISHTGGFGADSHAVGSSFTSGATTQQIVLEGVNLQSAYNGATTDQQIITQLLNNNKLITD</sequence>
<dbReference type="InterPro" id="IPR019960">
    <property type="entry name" value="T1SS_VCA0849"/>
</dbReference>
<gene>
    <name evidence="10" type="ORF">CBP51_15565</name>
</gene>
<keyword evidence="8" id="KW-0472">Membrane</keyword>
<dbReference type="EMBL" id="NHNI01000002">
    <property type="protein sequence ID" value="OZY85167.1"/>
    <property type="molecule type" value="Genomic_DNA"/>
</dbReference>
<dbReference type="GO" id="GO:0005576">
    <property type="term" value="C:extracellular region"/>
    <property type="evidence" value="ECO:0007669"/>
    <property type="project" value="UniProtKB-SubCell"/>
</dbReference>
<keyword evidence="11" id="KW-1185">Reference proteome</keyword>
<dbReference type="PANTHER" id="PTHR38340:SF1">
    <property type="entry name" value="S-LAYER PROTEIN"/>
    <property type="match status" value="1"/>
</dbReference>
<dbReference type="SUPFAM" id="SSF51120">
    <property type="entry name" value="beta-Roll"/>
    <property type="match status" value="1"/>
</dbReference>
<evidence type="ECO:0000256" key="7">
    <source>
        <dbReference type="ARBA" id="ARBA00023026"/>
    </source>
</evidence>
<dbReference type="NCBIfam" id="NF012211">
    <property type="entry name" value="tand_rpt_95"/>
    <property type="match status" value="2"/>
</dbReference>
<keyword evidence="3" id="KW-0964">Secreted</keyword>
<evidence type="ECO:0000256" key="8">
    <source>
        <dbReference type="ARBA" id="ARBA00023136"/>
    </source>
</evidence>
<evidence type="ECO:0000256" key="1">
    <source>
        <dbReference type="ARBA" id="ARBA00004370"/>
    </source>
</evidence>
<feature type="domain" description="Cadherin-like" evidence="9">
    <location>
        <begin position="65"/>
        <end position="145"/>
    </location>
</feature>
<evidence type="ECO:0000256" key="5">
    <source>
        <dbReference type="ARBA" id="ARBA00022737"/>
    </source>
</evidence>
<dbReference type="PANTHER" id="PTHR38340">
    <property type="entry name" value="S-LAYER PROTEIN"/>
    <property type="match status" value="1"/>
</dbReference>
<comment type="subcellular location">
    <subcellularLocation>
        <location evidence="1">Membrane</location>
    </subcellularLocation>
    <subcellularLocation>
        <location evidence="2">Secreted</location>
    </subcellularLocation>
</comment>
<comment type="caution">
    <text evidence="10">The sequence shown here is derived from an EMBL/GenBank/DDBJ whole genome shotgun (WGS) entry which is preliminary data.</text>
</comment>
<dbReference type="GO" id="GO:0090729">
    <property type="term" value="F:toxin activity"/>
    <property type="evidence" value="ECO:0007669"/>
    <property type="project" value="UniProtKB-KW"/>
</dbReference>
<organism evidence="10 11">
    <name type="scientific">Cellvibrio mixtus</name>
    <dbReference type="NCBI Taxonomy" id="39650"/>
    <lineage>
        <taxon>Bacteria</taxon>
        <taxon>Pseudomonadati</taxon>
        <taxon>Pseudomonadota</taxon>
        <taxon>Gammaproteobacteria</taxon>
        <taxon>Cellvibrionales</taxon>
        <taxon>Cellvibrionaceae</taxon>
        <taxon>Cellvibrio</taxon>
    </lineage>
</organism>
<dbReference type="InterPro" id="IPR003995">
    <property type="entry name" value="RTX_toxin_determinant-A"/>
</dbReference>
<evidence type="ECO:0000256" key="3">
    <source>
        <dbReference type="ARBA" id="ARBA00022525"/>
    </source>
</evidence>
<evidence type="ECO:0000313" key="11">
    <source>
        <dbReference type="Proteomes" id="UP000216101"/>
    </source>
</evidence>
<evidence type="ECO:0000259" key="9">
    <source>
        <dbReference type="Pfam" id="PF17892"/>
    </source>
</evidence>
<evidence type="ECO:0000256" key="6">
    <source>
        <dbReference type="ARBA" id="ARBA00022837"/>
    </source>
</evidence>
<dbReference type="Pfam" id="PF17892">
    <property type="entry name" value="Cadherin_5"/>
    <property type="match status" value="1"/>
</dbReference>
<dbReference type="PRINTS" id="PR01488">
    <property type="entry name" value="RTXTOXINA"/>
</dbReference>
<evidence type="ECO:0000256" key="4">
    <source>
        <dbReference type="ARBA" id="ARBA00022656"/>
    </source>
</evidence>
<protein>
    <recommendedName>
        <fullName evidence="9">Cadherin-like domain-containing protein</fullName>
    </recommendedName>
</protein>
<dbReference type="InterPro" id="IPR041690">
    <property type="entry name" value="Cadherin_5"/>
</dbReference>
<reference evidence="11" key="1">
    <citation type="submission" date="2017-05" db="EMBL/GenBank/DDBJ databases">
        <authorList>
            <person name="Barney B.M."/>
        </authorList>
    </citation>
    <scope>NUCLEOTIDE SEQUENCE [LARGE SCALE GENOMIC DNA]</scope>
    <source>
        <strain evidence="11">PSBB022</strain>
    </source>
</reference>
<keyword evidence="4" id="KW-0800">Toxin</keyword>
<dbReference type="InterPro" id="IPR018511">
    <property type="entry name" value="Hemolysin-typ_Ca-bd_CS"/>
</dbReference>
<dbReference type="InterPro" id="IPR001343">
    <property type="entry name" value="Hemolysn_Ca-bd"/>
</dbReference>
<dbReference type="STRING" id="1209072.GCA_000766945_00089"/>
<dbReference type="AlphaFoldDB" id="A0A266Q5K8"/>
<proteinExistence type="predicted"/>
<evidence type="ECO:0000256" key="2">
    <source>
        <dbReference type="ARBA" id="ARBA00004613"/>
    </source>
</evidence>
<dbReference type="InterPro" id="IPR050557">
    <property type="entry name" value="RTX_toxin/Mannuronan_C5-epim"/>
</dbReference>
<keyword evidence="7" id="KW-0843">Virulence</keyword>
<keyword evidence="6" id="KW-0106">Calcium</keyword>
<dbReference type="Gene3D" id="2.60.40.3440">
    <property type="match status" value="2"/>
</dbReference>
<dbReference type="Pfam" id="PF17963">
    <property type="entry name" value="Big_9"/>
    <property type="match status" value="1"/>
</dbReference>
<name>A0A266Q5K8_9GAMM</name>
<dbReference type="Proteomes" id="UP000216101">
    <property type="component" value="Unassembled WGS sequence"/>
</dbReference>
<dbReference type="PRINTS" id="PR00313">
    <property type="entry name" value="CABNDNGRPT"/>
</dbReference>
<dbReference type="GO" id="GO:0016020">
    <property type="term" value="C:membrane"/>
    <property type="evidence" value="ECO:0007669"/>
    <property type="project" value="UniProtKB-SubCell"/>
</dbReference>
<dbReference type="GO" id="GO:0005509">
    <property type="term" value="F:calcium ion binding"/>
    <property type="evidence" value="ECO:0007669"/>
    <property type="project" value="InterPro"/>
</dbReference>
<accession>A0A266Q5K8</accession>
<dbReference type="InterPro" id="IPR011049">
    <property type="entry name" value="Serralysin-like_metalloprot_C"/>
</dbReference>